<sequence length="102" mass="11947">MKKMLVSKLVTGADWSCPPCKEKEEEYLQQRRVCLAQKVERYNKATERKSQILDGVRNLDLPYSPLDDIIDQLGDMCLGTQRVLAWKWSTCVKNKHSWMERS</sequence>
<dbReference type="Proteomes" id="UP001237642">
    <property type="component" value="Unassembled WGS sequence"/>
</dbReference>
<proteinExistence type="predicted"/>
<organism evidence="1 2">
    <name type="scientific">Heracleum sosnowskyi</name>
    <dbReference type="NCBI Taxonomy" id="360622"/>
    <lineage>
        <taxon>Eukaryota</taxon>
        <taxon>Viridiplantae</taxon>
        <taxon>Streptophyta</taxon>
        <taxon>Embryophyta</taxon>
        <taxon>Tracheophyta</taxon>
        <taxon>Spermatophyta</taxon>
        <taxon>Magnoliopsida</taxon>
        <taxon>eudicotyledons</taxon>
        <taxon>Gunneridae</taxon>
        <taxon>Pentapetalae</taxon>
        <taxon>asterids</taxon>
        <taxon>campanulids</taxon>
        <taxon>Apiales</taxon>
        <taxon>Apiaceae</taxon>
        <taxon>Apioideae</taxon>
        <taxon>apioid superclade</taxon>
        <taxon>Tordylieae</taxon>
        <taxon>Tordyliinae</taxon>
        <taxon>Heracleum</taxon>
    </lineage>
</organism>
<dbReference type="AlphaFoldDB" id="A0AAD8J0Y5"/>
<protein>
    <submittedName>
        <fullName evidence="1">Uncharacterized protein</fullName>
    </submittedName>
</protein>
<evidence type="ECO:0000313" key="1">
    <source>
        <dbReference type="EMBL" id="KAK1393927.1"/>
    </source>
</evidence>
<name>A0AAD8J0Y5_9APIA</name>
<evidence type="ECO:0000313" key="2">
    <source>
        <dbReference type="Proteomes" id="UP001237642"/>
    </source>
</evidence>
<comment type="caution">
    <text evidence="1">The sequence shown here is derived from an EMBL/GenBank/DDBJ whole genome shotgun (WGS) entry which is preliminary data.</text>
</comment>
<accession>A0AAD8J0Y5</accession>
<gene>
    <name evidence="1" type="ORF">POM88_012983</name>
</gene>
<reference evidence="1" key="1">
    <citation type="submission" date="2023-02" db="EMBL/GenBank/DDBJ databases">
        <title>Genome of toxic invasive species Heracleum sosnowskyi carries increased number of genes despite the absence of recent whole-genome duplications.</title>
        <authorList>
            <person name="Schelkunov M."/>
            <person name="Shtratnikova V."/>
            <person name="Makarenko M."/>
            <person name="Klepikova A."/>
            <person name="Omelchenko D."/>
            <person name="Novikova G."/>
            <person name="Obukhova E."/>
            <person name="Bogdanov V."/>
            <person name="Penin A."/>
            <person name="Logacheva M."/>
        </authorList>
    </citation>
    <scope>NUCLEOTIDE SEQUENCE</scope>
    <source>
        <strain evidence="1">Hsosn_3</strain>
        <tissue evidence="1">Leaf</tissue>
    </source>
</reference>
<dbReference type="EMBL" id="JAUIZM010000003">
    <property type="protein sequence ID" value="KAK1393927.1"/>
    <property type="molecule type" value="Genomic_DNA"/>
</dbReference>
<reference evidence="1" key="2">
    <citation type="submission" date="2023-05" db="EMBL/GenBank/DDBJ databases">
        <authorList>
            <person name="Schelkunov M.I."/>
        </authorList>
    </citation>
    <scope>NUCLEOTIDE SEQUENCE</scope>
    <source>
        <strain evidence="1">Hsosn_3</strain>
        <tissue evidence="1">Leaf</tissue>
    </source>
</reference>
<keyword evidence="2" id="KW-1185">Reference proteome</keyword>